<evidence type="ECO:0008006" key="4">
    <source>
        <dbReference type="Google" id="ProtNLM"/>
    </source>
</evidence>
<keyword evidence="3" id="KW-1185">Reference proteome</keyword>
<dbReference type="Proteomes" id="UP000037178">
    <property type="component" value="Unassembled WGS sequence"/>
</dbReference>
<dbReference type="AlphaFoldDB" id="A0A0J9E375"/>
<reference evidence="2 3" key="1">
    <citation type="submission" date="2015-06" db="EMBL/GenBank/DDBJ databases">
        <title>Draft genome sequence of an Alphaproteobacteria species associated to the Mediterranean sponge Oscarella lobularis.</title>
        <authorList>
            <person name="Jourda C."/>
            <person name="Santini S."/>
            <person name="Claverie J.-M."/>
        </authorList>
    </citation>
    <scope>NUCLEOTIDE SEQUENCE [LARGE SCALE GENOMIC DNA]</scope>
    <source>
        <strain evidence="2">IGS</strain>
    </source>
</reference>
<name>A0A0J9E375_9RHOB</name>
<dbReference type="EMBL" id="LFTY01000002">
    <property type="protein sequence ID" value="KMW56269.1"/>
    <property type="molecule type" value="Genomic_DNA"/>
</dbReference>
<feature type="region of interest" description="Disordered" evidence="1">
    <location>
        <begin position="161"/>
        <end position="187"/>
    </location>
</feature>
<sequence length="314" mass="31925">MMALAAVFVFTACDGNPFVATTAPTTPTPTTPTPAAGGIPAAVASDVTQLAFNATAQTLTVELSGLDSTPTTVTTFMRNLAVEAALPAGHLAYTLQEDPLDRAFIAVASQSANGVVRGGVASDGGQFNSFFSGVYYERDGGFDRPASTTSPGTGQVSYAGGYTGLDNWSGPNPPLPPGTNPANQPQAPGRVVGNIFLNVNFDDMLVNGAVFDRVLVDQGGIAHQLPTIVLTATNITADGTFQDGVVEAAVGASTLGIGTYAGLFGGTNATAMAGGLVITEWDPTRENESEHGFWVLNQCGSAGEDATLCTGTAP</sequence>
<protein>
    <recommendedName>
        <fullName evidence="4">Thymidylate synthase</fullName>
    </recommendedName>
</protein>
<dbReference type="Gene3D" id="2.40.160.90">
    <property type="match status" value="1"/>
</dbReference>
<evidence type="ECO:0000256" key="1">
    <source>
        <dbReference type="SAM" id="MobiDB-lite"/>
    </source>
</evidence>
<evidence type="ECO:0000313" key="3">
    <source>
        <dbReference type="Proteomes" id="UP000037178"/>
    </source>
</evidence>
<proteinExistence type="predicted"/>
<gene>
    <name evidence="2" type="ORF">AIOL_001221</name>
</gene>
<organism evidence="2 3">
    <name type="scientific">Candidatus Rhodobacter oscarellae</name>
    <dbReference type="NCBI Taxonomy" id="1675527"/>
    <lineage>
        <taxon>Bacteria</taxon>
        <taxon>Pseudomonadati</taxon>
        <taxon>Pseudomonadota</taxon>
        <taxon>Alphaproteobacteria</taxon>
        <taxon>Rhodobacterales</taxon>
        <taxon>Rhodobacter group</taxon>
        <taxon>Rhodobacter</taxon>
    </lineage>
</organism>
<dbReference type="PATRIC" id="fig|1675527.3.peg.1303"/>
<dbReference type="RefSeq" id="WP_049642181.1">
    <property type="nucleotide sequence ID" value="NZ_LFTY01000002.1"/>
</dbReference>
<evidence type="ECO:0000313" key="2">
    <source>
        <dbReference type="EMBL" id="KMW56269.1"/>
    </source>
</evidence>
<comment type="caution">
    <text evidence="2">The sequence shown here is derived from an EMBL/GenBank/DDBJ whole genome shotgun (WGS) entry which is preliminary data.</text>
</comment>
<accession>A0A0J9E375</accession>